<dbReference type="AlphaFoldDB" id="A0A183CZD5"/>
<accession>A0A183CZD5</accession>
<keyword evidence="2" id="KW-1185">Reference proteome</keyword>
<dbReference type="OrthoDB" id="5833934at2759"/>
<gene>
    <name evidence="1" type="ORF">GPUH_LOCUS1826</name>
</gene>
<name>A0A183CZD5_9BILA</name>
<sequence>MPVFLAAPVHLRFSDEDLYYTHYRLWELTKLEDLIRKEKDLQKSVAVDGVNQSVAQSYSFAKLWKHESIEKGNVVKQEKTVLSDDEDEEDEPLLKSDTEAHYECGFSSFGKVHVVTPAVGRKMSLNTKDFDNSGMHTGISTTKEVYGFDIEEPSESDMLKYVKYAEMCDCTVQAKQGLLTNQPKRLGDMSTSAISDYGRLKPTSFFTSDNAFMVHPLPVSKASMKIYVDSVECGRRGPKNPSRTDMQNYQNYAFEKRSGFAVQNLVY</sequence>
<dbReference type="Proteomes" id="UP000271098">
    <property type="component" value="Unassembled WGS sequence"/>
</dbReference>
<reference evidence="3" key="1">
    <citation type="submission" date="2016-06" db="UniProtKB">
        <authorList>
            <consortium name="WormBaseParasite"/>
        </authorList>
    </citation>
    <scope>IDENTIFICATION</scope>
</reference>
<evidence type="ECO:0000313" key="3">
    <source>
        <dbReference type="WBParaSite" id="GPUH_0000183001-mRNA-1"/>
    </source>
</evidence>
<organism evidence="3">
    <name type="scientific">Gongylonema pulchrum</name>
    <dbReference type="NCBI Taxonomy" id="637853"/>
    <lineage>
        <taxon>Eukaryota</taxon>
        <taxon>Metazoa</taxon>
        <taxon>Ecdysozoa</taxon>
        <taxon>Nematoda</taxon>
        <taxon>Chromadorea</taxon>
        <taxon>Rhabditida</taxon>
        <taxon>Spirurina</taxon>
        <taxon>Spiruromorpha</taxon>
        <taxon>Spiruroidea</taxon>
        <taxon>Gongylonematidae</taxon>
        <taxon>Gongylonema</taxon>
    </lineage>
</organism>
<evidence type="ECO:0000313" key="1">
    <source>
        <dbReference type="EMBL" id="VDK31020.1"/>
    </source>
</evidence>
<proteinExistence type="predicted"/>
<dbReference type="WBParaSite" id="GPUH_0000183001-mRNA-1">
    <property type="protein sequence ID" value="GPUH_0000183001-mRNA-1"/>
    <property type="gene ID" value="GPUH_0000183001"/>
</dbReference>
<protein>
    <submittedName>
        <fullName evidence="3">Cilia- and flagella-associated protein 299</fullName>
    </submittedName>
</protein>
<dbReference type="EMBL" id="UYRT01002417">
    <property type="protein sequence ID" value="VDK31020.1"/>
    <property type="molecule type" value="Genomic_DNA"/>
</dbReference>
<reference evidence="1 2" key="2">
    <citation type="submission" date="2018-11" db="EMBL/GenBank/DDBJ databases">
        <authorList>
            <consortium name="Pathogen Informatics"/>
        </authorList>
    </citation>
    <scope>NUCLEOTIDE SEQUENCE [LARGE SCALE GENOMIC DNA]</scope>
</reference>
<evidence type="ECO:0000313" key="2">
    <source>
        <dbReference type="Proteomes" id="UP000271098"/>
    </source>
</evidence>